<evidence type="ECO:0000256" key="1">
    <source>
        <dbReference type="SAM" id="SignalP"/>
    </source>
</evidence>
<feature type="chain" id="PRO_5008065535" description="DUF2282 domain-containing protein" evidence="1">
    <location>
        <begin position="24"/>
        <end position="92"/>
    </location>
</feature>
<evidence type="ECO:0008006" key="4">
    <source>
        <dbReference type="Google" id="ProtNLM"/>
    </source>
</evidence>
<dbReference type="InterPro" id="IPR018740">
    <property type="entry name" value="DUF2282_membr"/>
</dbReference>
<dbReference type="Proteomes" id="UP000077262">
    <property type="component" value="Unassembled WGS sequence"/>
</dbReference>
<dbReference type="Pfam" id="PF10048">
    <property type="entry name" value="DUF2282"/>
    <property type="match status" value="1"/>
</dbReference>
<sequence length="92" mass="9248">MTRTTTVVSAAGLLAAVTLAANAAHGQVNVPKPTYKFEKCYGVAKAGENDCFGPANACGGTSKVDRQADAWVYVPAGTCKKIAGGSTGPAKS</sequence>
<gene>
    <name evidence="2" type="ORF">AX777_17405</name>
</gene>
<keyword evidence="1" id="KW-0732">Signal</keyword>
<name>A0A177JX38_SPHYA</name>
<accession>A0A177JX38</accession>
<protein>
    <recommendedName>
        <fullName evidence="4">DUF2282 domain-containing protein</fullName>
    </recommendedName>
</protein>
<evidence type="ECO:0000313" key="3">
    <source>
        <dbReference type="Proteomes" id="UP000077262"/>
    </source>
</evidence>
<dbReference type="RefSeq" id="WP_063976217.1">
    <property type="nucleotide sequence ID" value="NZ_LSTR01000025.1"/>
</dbReference>
<proteinExistence type="predicted"/>
<reference evidence="2 3" key="1">
    <citation type="submission" date="2016-02" db="EMBL/GenBank/DDBJ databases">
        <authorList>
            <person name="Wen L."/>
            <person name="He K."/>
            <person name="Yang H."/>
        </authorList>
    </citation>
    <scope>NUCLEOTIDE SEQUENCE [LARGE SCALE GENOMIC DNA]</scope>
    <source>
        <strain evidence="2 3">CD09_2</strain>
    </source>
</reference>
<comment type="caution">
    <text evidence="2">The sequence shown here is derived from an EMBL/GenBank/DDBJ whole genome shotgun (WGS) entry which is preliminary data.</text>
</comment>
<dbReference type="AlphaFoldDB" id="A0A177JX38"/>
<dbReference type="OrthoDB" id="9808309at2"/>
<organism evidence="2 3">
    <name type="scientific">Sphingobium yanoikuyae</name>
    <name type="common">Sphingomonas yanoikuyae</name>
    <dbReference type="NCBI Taxonomy" id="13690"/>
    <lineage>
        <taxon>Bacteria</taxon>
        <taxon>Pseudomonadati</taxon>
        <taxon>Pseudomonadota</taxon>
        <taxon>Alphaproteobacteria</taxon>
        <taxon>Sphingomonadales</taxon>
        <taxon>Sphingomonadaceae</taxon>
        <taxon>Sphingobium</taxon>
    </lineage>
</organism>
<feature type="signal peptide" evidence="1">
    <location>
        <begin position="1"/>
        <end position="23"/>
    </location>
</feature>
<evidence type="ECO:0000313" key="2">
    <source>
        <dbReference type="EMBL" id="OAH45386.1"/>
    </source>
</evidence>
<dbReference type="EMBL" id="LSTR01000025">
    <property type="protein sequence ID" value="OAH45386.1"/>
    <property type="molecule type" value="Genomic_DNA"/>
</dbReference>